<comment type="similarity">
    <text evidence="5">Belongs to the glutamate--cysteine ligase type 2 family. YbdK subfamily.</text>
</comment>
<dbReference type="OrthoDB" id="9769628at2"/>
<evidence type="ECO:0000256" key="3">
    <source>
        <dbReference type="ARBA" id="ARBA00022840"/>
    </source>
</evidence>
<dbReference type="RefSeq" id="WP_078761688.1">
    <property type="nucleotide sequence ID" value="NZ_FUWS01000005.1"/>
</dbReference>
<name>A0A1T4QRQ6_9ACTN</name>
<dbReference type="Proteomes" id="UP000190637">
    <property type="component" value="Unassembled WGS sequence"/>
</dbReference>
<evidence type="ECO:0000256" key="5">
    <source>
        <dbReference type="HAMAP-Rule" id="MF_01609"/>
    </source>
</evidence>
<dbReference type="InterPro" id="IPR006336">
    <property type="entry name" value="GCS2"/>
</dbReference>
<dbReference type="Gene3D" id="3.30.590.20">
    <property type="match status" value="1"/>
</dbReference>
<feature type="compositionally biased region" description="Basic residues" evidence="6">
    <location>
        <begin position="413"/>
        <end position="422"/>
    </location>
</feature>
<dbReference type="NCBIfam" id="NF010043">
    <property type="entry name" value="PRK13517.1-3"/>
    <property type="match status" value="1"/>
</dbReference>
<dbReference type="EMBL" id="FUWS01000005">
    <property type="protein sequence ID" value="SKA06171.1"/>
    <property type="molecule type" value="Genomic_DNA"/>
</dbReference>
<protein>
    <recommendedName>
        <fullName evidence="5">Putative glutamate--cysteine ligase 2</fullName>
        <ecNumber evidence="5">6.3.2.2</ecNumber>
    </recommendedName>
    <alternativeName>
        <fullName evidence="5">Gamma-glutamylcysteine synthetase 2</fullName>
        <shortName evidence="5">GCS 2</shortName>
        <shortName evidence="5">Gamma-GCS 2</shortName>
    </alternativeName>
</protein>
<proteinExistence type="inferred from homology"/>
<keyword evidence="8" id="KW-1185">Reference proteome</keyword>
<dbReference type="GO" id="GO:0004357">
    <property type="term" value="F:glutamate-cysteine ligase activity"/>
    <property type="evidence" value="ECO:0007669"/>
    <property type="project" value="UniProtKB-EC"/>
</dbReference>
<dbReference type="PANTHER" id="PTHR36510">
    <property type="entry name" value="GLUTAMATE--CYSTEINE LIGASE 2-RELATED"/>
    <property type="match status" value="1"/>
</dbReference>
<evidence type="ECO:0000256" key="2">
    <source>
        <dbReference type="ARBA" id="ARBA00022741"/>
    </source>
</evidence>
<dbReference type="EC" id="6.3.2.2" evidence="5"/>
<evidence type="ECO:0000313" key="8">
    <source>
        <dbReference type="Proteomes" id="UP000190637"/>
    </source>
</evidence>
<evidence type="ECO:0000313" key="7">
    <source>
        <dbReference type="EMBL" id="SKA06171.1"/>
    </source>
</evidence>
<keyword evidence="2 5" id="KW-0547">Nucleotide-binding</keyword>
<organism evidence="7 8">
    <name type="scientific">Marinactinospora thermotolerans DSM 45154</name>
    <dbReference type="NCBI Taxonomy" id="1122192"/>
    <lineage>
        <taxon>Bacteria</taxon>
        <taxon>Bacillati</taxon>
        <taxon>Actinomycetota</taxon>
        <taxon>Actinomycetes</taxon>
        <taxon>Streptosporangiales</taxon>
        <taxon>Nocardiopsidaceae</taxon>
        <taxon>Marinactinospora</taxon>
    </lineage>
</organism>
<keyword evidence="1 5" id="KW-0436">Ligase</keyword>
<dbReference type="GO" id="GO:0005524">
    <property type="term" value="F:ATP binding"/>
    <property type="evidence" value="ECO:0007669"/>
    <property type="project" value="UniProtKB-KW"/>
</dbReference>
<evidence type="ECO:0000256" key="1">
    <source>
        <dbReference type="ARBA" id="ARBA00022598"/>
    </source>
</evidence>
<dbReference type="GO" id="GO:0042398">
    <property type="term" value="P:modified amino acid biosynthetic process"/>
    <property type="evidence" value="ECO:0007669"/>
    <property type="project" value="InterPro"/>
</dbReference>
<dbReference type="NCBIfam" id="TIGR02050">
    <property type="entry name" value="gshA_cyan_rel"/>
    <property type="match status" value="1"/>
</dbReference>
<dbReference type="PANTHER" id="PTHR36510:SF1">
    <property type="entry name" value="GLUTAMATE--CYSTEINE LIGASE 2-RELATED"/>
    <property type="match status" value="1"/>
</dbReference>
<comment type="catalytic activity">
    <reaction evidence="4 5">
        <text>L-cysteine + L-glutamate + ATP = gamma-L-glutamyl-L-cysteine + ADP + phosphate + H(+)</text>
        <dbReference type="Rhea" id="RHEA:13285"/>
        <dbReference type="ChEBI" id="CHEBI:15378"/>
        <dbReference type="ChEBI" id="CHEBI:29985"/>
        <dbReference type="ChEBI" id="CHEBI:30616"/>
        <dbReference type="ChEBI" id="CHEBI:35235"/>
        <dbReference type="ChEBI" id="CHEBI:43474"/>
        <dbReference type="ChEBI" id="CHEBI:58173"/>
        <dbReference type="ChEBI" id="CHEBI:456216"/>
        <dbReference type="EC" id="6.3.2.2"/>
    </reaction>
</comment>
<feature type="region of interest" description="Disordered" evidence="6">
    <location>
        <begin position="373"/>
        <end position="422"/>
    </location>
</feature>
<sequence length="422" mass="46012">MAIEFNASDRATLGVEWELQLVDVNTRHLRQEAQQVLGELPDLSQAPAHPPLRHELMQCTVEVVTGICETVEEVRGDLAGSISRLGAAIEPRSLALMCSGTHPLDDWRDQTLSPVQRYGELIDQMQWLARRILTFGVHVHVGVRSAEKAIPIVNALAGYLPHFLALTASSPFWSGHDTGLASARAIVFGALPTAGPPPRLDDWASFEDYMETLLRAGTISSIKEVWWDVRPHPDFGTIEIRMFDGIPTLREVGMAAALSQSLVQLFDQQLDRGYSLPSPAAWVVNDNKWRATRYGLDARVITDERGGTVPLRDDLYELVRELKPIADRLGCAEDLDVVSEVLHNGASYERQRAVIDQGGTINDVVDALTGEFRAGGFGPDRGSTTPYGNAAGESGAADRDTGAHNAGREQSSRKRGPSHAGA</sequence>
<reference evidence="7 8" key="1">
    <citation type="submission" date="2017-02" db="EMBL/GenBank/DDBJ databases">
        <authorList>
            <person name="Peterson S.W."/>
        </authorList>
    </citation>
    <scope>NUCLEOTIDE SEQUENCE [LARGE SCALE GENOMIC DNA]</scope>
    <source>
        <strain evidence="7 8">DSM 45154</strain>
    </source>
</reference>
<dbReference type="STRING" id="1122192.SAMN02745673_02376"/>
<comment type="function">
    <text evidence="5">ATP-dependent carboxylate-amine ligase which exhibits weak glutamate--cysteine ligase activity.</text>
</comment>
<feature type="compositionally biased region" description="Basic and acidic residues" evidence="6">
    <location>
        <begin position="396"/>
        <end position="412"/>
    </location>
</feature>
<dbReference type="AlphaFoldDB" id="A0A1T4QRQ6"/>
<keyword evidence="3 5" id="KW-0067">ATP-binding</keyword>
<dbReference type="HAMAP" id="MF_01609">
    <property type="entry name" value="Glu_cys_ligase_2"/>
    <property type="match status" value="1"/>
</dbReference>
<dbReference type="SUPFAM" id="SSF55931">
    <property type="entry name" value="Glutamine synthetase/guanido kinase"/>
    <property type="match status" value="1"/>
</dbReference>
<dbReference type="InterPro" id="IPR050141">
    <property type="entry name" value="GCL_type2/YbdK_subfam"/>
</dbReference>
<evidence type="ECO:0000256" key="4">
    <source>
        <dbReference type="ARBA" id="ARBA00048819"/>
    </source>
</evidence>
<evidence type="ECO:0000256" key="6">
    <source>
        <dbReference type="SAM" id="MobiDB-lite"/>
    </source>
</evidence>
<gene>
    <name evidence="7" type="ORF">SAMN02745673_02376</name>
</gene>
<dbReference type="Pfam" id="PF04107">
    <property type="entry name" value="GCS2"/>
    <property type="match status" value="1"/>
</dbReference>
<accession>A0A1T4QRQ6</accession>
<dbReference type="InterPro" id="IPR014746">
    <property type="entry name" value="Gln_synth/guanido_kin_cat_dom"/>
</dbReference>
<dbReference type="InterPro" id="IPR011793">
    <property type="entry name" value="YbdK"/>
</dbReference>